<organism evidence="2 3">
    <name type="scientific">Psychrobacter coccoides</name>
    <dbReference type="NCBI Taxonomy" id="2818440"/>
    <lineage>
        <taxon>Bacteria</taxon>
        <taxon>Pseudomonadati</taxon>
        <taxon>Pseudomonadota</taxon>
        <taxon>Gammaproteobacteria</taxon>
        <taxon>Moraxellales</taxon>
        <taxon>Moraxellaceae</taxon>
        <taxon>Psychrobacter</taxon>
    </lineage>
</organism>
<evidence type="ECO:0000313" key="2">
    <source>
        <dbReference type="EMBL" id="MBO1529665.1"/>
    </source>
</evidence>
<keyword evidence="3" id="KW-1185">Reference proteome</keyword>
<dbReference type="EMBL" id="JAGBKM010000001">
    <property type="protein sequence ID" value="MBO1529665.1"/>
    <property type="molecule type" value="Genomic_DNA"/>
</dbReference>
<name>A0ABS3NKN9_9GAMM</name>
<keyword evidence="1" id="KW-0812">Transmembrane</keyword>
<gene>
    <name evidence="2" type="ORF">J3492_00355</name>
</gene>
<keyword evidence="1" id="KW-1133">Transmembrane helix</keyword>
<keyword evidence="1" id="KW-0472">Membrane</keyword>
<sequence length="115" mass="13051">MLTWSLIKVYWRPIAVLLFTVLTIALIYWYGASQYNKGYKIAAIEEQAKLDVLIVKHAKQAAEASGKYQALKSAREKERGVKYVEVEKIIERPVYLNECIDDDGLSQINSAIASK</sequence>
<evidence type="ECO:0000313" key="3">
    <source>
        <dbReference type="Proteomes" id="UP000664554"/>
    </source>
</evidence>
<comment type="caution">
    <text evidence="2">The sequence shown here is derived from an EMBL/GenBank/DDBJ whole genome shotgun (WGS) entry which is preliminary data.</text>
</comment>
<proteinExistence type="predicted"/>
<accession>A0ABS3NKN9</accession>
<reference evidence="2 3" key="1">
    <citation type="submission" date="2021-03" db="EMBL/GenBank/DDBJ databases">
        <authorList>
            <person name="Shang D.-D."/>
            <person name="Du Z.-J."/>
            <person name="Chen G.-J."/>
        </authorList>
    </citation>
    <scope>NUCLEOTIDE SEQUENCE [LARGE SCALE GENOMIC DNA]</scope>
    <source>
        <strain evidence="2 3">F1192</strain>
    </source>
</reference>
<feature type="transmembrane region" description="Helical" evidence="1">
    <location>
        <begin position="12"/>
        <end position="31"/>
    </location>
</feature>
<dbReference type="Proteomes" id="UP000664554">
    <property type="component" value="Unassembled WGS sequence"/>
</dbReference>
<dbReference type="RefSeq" id="WP_207989053.1">
    <property type="nucleotide sequence ID" value="NZ_JAGBKM010000001.1"/>
</dbReference>
<evidence type="ECO:0000256" key="1">
    <source>
        <dbReference type="SAM" id="Phobius"/>
    </source>
</evidence>
<protein>
    <submittedName>
        <fullName evidence="2">Uncharacterized protein</fullName>
    </submittedName>
</protein>